<dbReference type="Proteomes" id="UP000759131">
    <property type="component" value="Unassembled WGS sequence"/>
</dbReference>
<dbReference type="EC" id="2.1.1.56" evidence="2"/>
<keyword evidence="4" id="KW-0507">mRNA processing</keyword>
<dbReference type="GO" id="GO:0003723">
    <property type="term" value="F:RNA binding"/>
    <property type="evidence" value="ECO:0007669"/>
    <property type="project" value="UniProtKB-KW"/>
</dbReference>
<evidence type="ECO:0000256" key="12">
    <source>
        <dbReference type="PIRSR" id="PIRSR028762-2"/>
    </source>
</evidence>
<dbReference type="InterPro" id="IPR039753">
    <property type="entry name" value="RG7MT1"/>
</dbReference>
<feature type="binding site" evidence="11">
    <location>
        <position position="150"/>
    </location>
    <ligand>
        <name>S-adenosyl-L-methionine</name>
        <dbReference type="ChEBI" id="CHEBI:59789"/>
    </ligand>
</feature>
<dbReference type="InterPro" id="IPR029063">
    <property type="entry name" value="SAM-dependent_MTases_sf"/>
</dbReference>
<dbReference type="PANTHER" id="PTHR12189:SF2">
    <property type="entry name" value="MRNA CAP GUANINE-N7 METHYLTRANSFERASE"/>
    <property type="match status" value="1"/>
</dbReference>
<feature type="binding site" evidence="11">
    <location>
        <position position="37"/>
    </location>
    <ligand>
        <name>S-adenosyl-L-methionine</name>
        <dbReference type="ChEBI" id="CHEBI:59789"/>
    </ligand>
</feature>
<evidence type="ECO:0000256" key="2">
    <source>
        <dbReference type="ARBA" id="ARBA00011926"/>
    </source>
</evidence>
<keyword evidence="9" id="KW-0539">Nucleus</keyword>
<dbReference type="GO" id="GO:0004482">
    <property type="term" value="F:mRNA 5'-cap (guanine-N7-)-methyltransferase activity"/>
    <property type="evidence" value="ECO:0007669"/>
    <property type="project" value="UniProtKB-EC"/>
</dbReference>
<feature type="binding site" evidence="11">
    <location>
        <position position="64"/>
    </location>
    <ligand>
        <name>S-adenosyl-L-methionine</name>
        <dbReference type="ChEBI" id="CHEBI:59789"/>
    </ligand>
</feature>
<feature type="site" description="mRNA cap binding" evidence="12">
    <location>
        <position position="73"/>
    </location>
</feature>
<dbReference type="SUPFAM" id="SSF53335">
    <property type="entry name" value="S-adenosyl-L-methionine-dependent methyltransferases"/>
    <property type="match status" value="1"/>
</dbReference>
<dbReference type="OrthoDB" id="10248867at2759"/>
<dbReference type="InterPro" id="IPR004971">
    <property type="entry name" value="mRNA_G-N7_MeTrfase_dom"/>
</dbReference>
<keyword evidence="5" id="KW-0808">Transferase</keyword>
<keyword evidence="7" id="KW-0694">RNA-binding</keyword>
<evidence type="ECO:0000256" key="10">
    <source>
        <dbReference type="ARBA" id="ARBA00044712"/>
    </source>
</evidence>
<keyword evidence="6" id="KW-0949">S-adenosyl-L-methionine</keyword>
<proteinExistence type="predicted"/>
<feature type="binding site" evidence="11">
    <location>
        <position position="145"/>
    </location>
    <ligand>
        <name>S-adenosyl-L-methionine</name>
        <dbReference type="ChEBI" id="CHEBI:59789"/>
    </ligand>
</feature>
<comment type="catalytic activity">
    <reaction evidence="10">
        <text>a 5'-end (5'-triphosphoguanosine)-ribonucleoside in mRNA + S-adenosyl-L-methionine = a 5'-end (N(7)-methyl 5'-triphosphoguanosine)-ribonucleoside in mRNA + S-adenosyl-L-homocysteine</text>
        <dbReference type="Rhea" id="RHEA:67008"/>
        <dbReference type="Rhea" id="RHEA-COMP:17166"/>
        <dbReference type="Rhea" id="RHEA-COMP:17167"/>
        <dbReference type="ChEBI" id="CHEBI:57856"/>
        <dbReference type="ChEBI" id="CHEBI:59789"/>
        <dbReference type="ChEBI" id="CHEBI:156461"/>
        <dbReference type="ChEBI" id="CHEBI:167617"/>
        <dbReference type="EC" id="2.1.1.56"/>
    </reaction>
</comment>
<protein>
    <recommendedName>
        <fullName evidence="2">mRNA (guanine-N(7))-methyltransferase</fullName>
        <ecNumber evidence="2">2.1.1.56</ecNumber>
    </recommendedName>
</protein>
<evidence type="ECO:0000313" key="14">
    <source>
        <dbReference type="EMBL" id="CAD7619681.1"/>
    </source>
</evidence>
<comment type="subcellular location">
    <subcellularLocation>
        <location evidence="1">Nucleus</location>
    </subcellularLocation>
</comment>
<evidence type="ECO:0000259" key="13">
    <source>
        <dbReference type="PROSITE" id="PS51562"/>
    </source>
</evidence>
<sequence length="358" mass="41500">HLSQVVANHYNSLQEKGKDARKESRIFHLRNFNNWIKSVTIADILKRIRDEKGSDCDINVLDIGCGKGGDLLKYDKGNITHIICADIAETSVKQCEDRYMEMKRRQGSNNRGKHLFTAEFIAADCTRDVLKDKYKEREIDLVSIQFSFHYCFESLSQTRRMIENASHHLRNGGIFIGTTTDSQEIIKRLRKSETNSFGNSVYSIKFDDKFNDTNYKIPIFGAKYDFHLDGVVDCPEFLVYFPVFEDICKEYDLKLIYRKNFGQLFDENKDKRENTQLLNVMNALELYSNDTKNSLIGDNDTDYKHAKQALEAISSDSRSRQLGTLSQSEWECISIYTAFCFRKVCPNDKPSTKRHKTD</sequence>
<feature type="site" description="mRNA cap binding" evidence="12">
    <location>
        <position position="236"/>
    </location>
</feature>
<feature type="non-terminal residue" evidence="14">
    <location>
        <position position="358"/>
    </location>
</feature>
<feature type="domain" description="MRNA cap 0 methyltransferase" evidence="13">
    <location>
        <begin position="24"/>
        <end position="344"/>
    </location>
</feature>
<gene>
    <name evidence="14" type="ORF">OSB1V03_LOCUS181</name>
</gene>
<dbReference type="EMBL" id="OC854603">
    <property type="protein sequence ID" value="CAD7619681.1"/>
    <property type="molecule type" value="Genomic_DNA"/>
</dbReference>
<organism evidence="14">
    <name type="scientific">Medioppia subpectinata</name>
    <dbReference type="NCBI Taxonomy" id="1979941"/>
    <lineage>
        <taxon>Eukaryota</taxon>
        <taxon>Metazoa</taxon>
        <taxon>Ecdysozoa</taxon>
        <taxon>Arthropoda</taxon>
        <taxon>Chelicerata</taxon>
        <taxon>Arachnida</taxon>
        <taxon>Acari</taxon>
        <taxon>Acariformes</taxon>
        <taxon>Sarcoptiformes</taxon>
        <taxon>Oribatida</taxon>
        <taxon>Brachypylina</taxon>
        <taxon>Oppioidea</taxon>
        <taxon>Oppiidae</taxon>
        <taxon>Medioppia</taxon>
    </lineage>
</organism>
<evidence type="ECO:0000256" key="4">
    <source>
        <dbReference type="ARBA" id="ARBA00022664"/>
    </source>
</evidence>
<keyword evidence="15" id="KW-1185">Reference proteome</keyword>
<dbReference type="EMBL" id="CAJPIZ010000028">
    <property type="protein sequence ID" value="CAG2100111.1"/>
    <property type="molecule type" value="Genomic_DNA"/>
</dbReference>
<feature type="site" description="mRNA cap binding" evidence="12">
    <location>
        <position position="336"/>
    </location>
</feature>
<feature type="binding site" evidence="12">
    <location>
        <begin position="33"/>
        <end position="34"/>
    </location>
    <ligand>
        <name>mRNA</name>
        <dbReference type="ChEBI" id="CHEBI:33699"/>
    </ligand>
</feature>
<keyword evidence="3" id="KW-0489">Methyltransferase</keyword>
<dbReference type="Pfam" id="PF03291">
    <property type="entry name" value="mRNA_G-N7_MeTrfase"/>
    <property type="match status" value="1"/>
</dbReference>
<dbReference type="PANTHER" id="PTHR12189">
    <property type="entry name" value="MRNA GUANINE-7- METHYLTRANSFERASE"/>
    <property type="match status" value="1"/>
</dbReference>
<evidence type="ECO:0000256" key="8">
    <source>
        <dbReference type="ARBA" id="ARBA00023042"/>
    </source>
</evidence>
<feature type="site" description="mRNA cap binding" evidence="12">
    <location>
        <position position="149"/>
    </location>
</feature>
<evidence type="ECO:0000256" key="11">
    <source>
        <dbReference type="PIRSR" id="PIRSR028762-1"/>
    </source>
</evidence>
<feature type="binding site" evidence="11">
    <location>
        <position position="124"/>
    </location>
    <ligand>
        <name>S-adenosyl-L-methionine</name>
        <dbReference type="ChEBI" id="CHEBI:59789"/>
    </ligand>
</feature>
<dbReference type="GO" id="GO:0005634">
    <property type="term" value="C:nucleus"/>
    <property type="evidence" value="ECO:0007669"/>
    <property type="project" value="UniProtKB-SubCell"/>
</dbReference>
<evidence type="ECO:0000256" key="5">
    <source>
        <dbReference type="ARBA" id="ARBA00022679"/>
    </source>
</evidence>
<name>A0A7R9PT65_9ACAR</name>
<reference evidence="14" key="1">
    <citation type="submission" date="2020-11" db="EMBL/GenBank/DDBJ databases">
        <authorList>
            <person name="Tran Van P."/>
        </authorList>
    </citation>
    <scope>NUCLEOTIDE SEQUENCE</scope>
</reference>
<dbReference type="PIRSF" id="PIRSF028762">
    <property type="entry name" value="ABD1"/>
    <property type="match status" value="1"/>
</dbReference>
<feature type="binding site" evidence="11">
    <location>
        <position position="86"/>
    </location>
    <ligand>
        <name>S-adenosyl-L-methionine</name>
        <dbReference type="ChEBI" id="CHEBI:59789"/>
    </ligand>
</feature>
<feature type="site" description="mRNA cap binding" evidence="12">
    <location>
        <position position="67"/>
    </location>
</feature>
<keyword evidence="8 12" id="KW-0506">mRNA capping</keyword>
<evidence type="ECO:0000313" key="15">
    <source>
        <dbReference type="Proteomes" id="UP000759131"/>
    </source>
</evidence>
<dbReference type="CDD" id="cd02440">
    <property type="entry name" value="AdoMet_MTases"/>
    <property type="match status" value="1"/>
</dbReference>
<evidence type="ECO:0000256" key="3">
    <source>
        <dbReference type="ARBA" id="ARBA00022603"/>
    </source>
</evidence>
<accession>A0A7R9PT65</accession>
<dbReference type="InterPro" id="IPR016899">
    <property type="entry name" value="mRNA_G-N7_MeTrfase_euk"/>
</dbReference>
<evidence type="ECO:0000256" key="9">
    <source>
        <dbReference type="ARBA" id="ARBA00023242"/>
    </source>
</evidence>
<feature type="site" description="mRNA cap binding" evidence="12">
    <location>
        <position position="98"/>
    </location>
</feature>
<dbReference type="AlphaFoldDB" id="A0A7R9PT65"/>
<evidence type="ECO:0000256" key="1">
    <source>
        <dbReference type="ARBA" id="ARBA00004123"/>
    </source>
</evidence>
<evidence type="ECO:0000256" key="6">
    <source>
        <dbReference type="ARBA" id="ARBA00022691"/>
    </source>
</evidence>
<dbReference type="Gene3D" id="3.40.50.150">
    <property type="entry name" value="Vaccinia Virus protein VP39"/>
    <property type="match status" value="1"/>
</dbReference>
<dbReference type="PROSITE" id="PS51562">
    <property type="entry name" value="RNA_CAP0_MT"/>
    <property type="match status" value="1"/>
</dbReference>
<evidence type="ECO:0000256" key="7">
    <source>
        <dbReference type="ARBA" id="ARBA00022884"/>
    </source>
</evidence>